<dbReference type="EMBL" id="RHGB01000015">
    <property type="protein sequence ID" value="RNL60341.1"/>
    <property type="molecule type" value="Genomic_DNA"/>
</dbReference>
<evidence type="ECO:0000313" key="2">
    <source>
        <dbReference type="EMBL" id="POP52894.1"/>
    </source>
</evidence>
<dbReference type="AlphaFoldDB" id="A0A2S4HFX4"/>
<accession>A0A2S4HFX4</accession>
<evidence type="ECO:0000259" key="1">
    <source>
        <dbReference type="Pfam" id="PF12713"/>
    </source>
</evidence>
<name>A0A2S4HFX4_9GAMM</name>
<protein>
    <submittedName>
        <fullName evidence="3">DUF3806 domain-containing protein</fullName>
    </submittedName>
    <submittedName>
        <fullName evidence="2">Dihydrodipicolinate synthase</fullName>
    </submittedName>
</protein>
<evidence type="ECO:0000313" key="5">
    <source>
        <dbReference type="Proteomes" id="UP000274695"/>
    </source>
</evidence>
<reference evidence="3 5" key="2">
    <citation type="submission" date="2018-10" db="EMBL/GenBank/DDBJ databases">
        <title>Draft genome sequence of Zhongshania sp. DSW25-10.</title>
        <authorList>
            <person name="Oh J."/>
        </authorList>
    </citation>
    <scope>NUCLEOTIDE SEQUENCE [LARGE SCALE GENOMIC DNA]</scope>
    <source>
        <strain evidence="3 5">DSW25-10</strain>
    </source>
</reference>
<dbReference type="Gene3D" id="1.20.120.1090">
    <property type="match status" value="1"/>
</dbReference>
<comment type="caution">
    <text evidence="2">The sequence shown here is derived from an EMBL/GenBank/DDBJ whole genome shotgun (WGS) entry which is preliminary data.</text>
</comment>
<dbReference type="Proteomes" id="UP000237222">
    <property type="component" value="Unassembled WGS sequence"/>
</dbReference>
<evidence type="ECO:0000313" key="3">
    <source>
        <dbReference type="EMBL" id="RNL60341.1"/>
    </source>
</evidence>
<dbReference type="InterPro" id="IPR024266">
    <property type="entry name" value="DUF3806"/>
</dbReference>
<keyword evidence="5" id="KW-1185">Reference proteome</keyword>
<dbReference type="Proteomes" id="UP000274695">
    <property type="component" value="Unassembled WGS sequence"/>
</dbReference>
<feature type="domain" description="DUF3806" evidence="1">
    <location>
        <begin position="71"/>
        <end position="155"/>
    </location>
</feature>
<gene>
    <name evidence="2" type="ORF">C0068_09740</name>
    <name evidence="3" type="ORF">D0911_13760</name>
</gene>
<reference evidence="2" key="1">
    <citation type="submission" date="2018-01" db="EMBL/GenBank/DDBJ databases">
        <authorList>
            <person name="Yu X.-D."/>
        </authorList>
    </citation>
    <scope>NUCLEOTIDE SEQUENCE</scope>
    <source>
        <strain evidence="2">ZX-21</strain>
    </source>
</reference>
<sequence>MFCRVETGENPMRFLALALLLILAPVSIADPWRTDPITPLDEKYMEDSRNELNDLSRIELGRSFGESRDNDLRLIQTLLDRKLVNGEQTRLLQAMGIILGDYLQKEHQLKWVIYTDRLGRSRALEVPFKDEAIFPVTQISSRAAVGGDIDVQAIYQRLEEEIKRAKKKIIVR</sequence>
<evidence type="ECO:0000313" key="4">
    <source>
        <dbReference type="Proteomes" id="UP000237222"/>
    </source>
</evidence>
<dbReference type="Pfam" id="PF12713">
    <property type="entry name" value="DUF3806"/>
    <property type="match status" value="1"/>
</dbReference>
<proteinExistence type="predicted"/>
<dbReference type="EMBL" id="PQGG01000021">
    <property type="protein sequence ID" value="POP52894.1"/>
    <property type="molecule type" value="Genomic_DNA"/>
</dbReference>
<organism evidence="2 4">
    <name type="scientific">Zhongshania marina</name>
    <dbReference type="NCBI Taxonomy" id="2304603"/>
    <lineage>
        <taxon>Bacteria</taxon>
        <taxon>Pseudomonadati</taxon>
        <taxon>Pseudomonadota</taxon>
        <taxon>Gammaproteobacteria</taxon>
        <taxon>Cellvibrionales</taxon>
        <taxon>Spongiibacteraceae</taxon>
        <taxon>Zhongshania</taxon>
    </lineage>
</organism>